<evidence type="ECO:0000313" key="4">
    <source>
        <dbReference type="Proteomes" id="UP000179275"/>
    </source>
</evidence>
<evidence type="ECO:0000256" key="2">
    <source>
        <dbReference type="SAM" id="Phobius"/>
    </source>
</evidence>
<evidence type="ECO:0000256" key="1">
    <source>
        <dbReference type="SAM" id="Coils"/>
    </source>
</evidence>
<organism evidence="3 4">
    <name type="scientific">Candidatus Nomurabacteria bacterium RIFCSPHIGHO2_02_FULL_42_19</name>
    <dbReference type="NCBI Taxonomy" id="1801756"/>
    <lineage>
        <taxon>Bacteria</taxon>
        <taxon>Candidatus Nomuraibacteriota</taxon>
    </lineage>
</organism>
<feature type="transmembrane region" description="Helical" evidence="2">
    <location>
        <begin position="12"/>
        <end position="31"/>
    </location>
</feature>
<dbReference type="EMBL" id="MFUG01000016">
    <property type="protein sequence ID" value="OGI75726.1"/>
    <property type="molecule type" value="Genomic_DNA"/>
</dbReference>
<name>A0A1F6W1R7_9BACT</name>
<evidence type="ECO:0000313" key="3">
    <source>
        <dbReference type="EMBL" id="OGI75726.1"/>
    </source>
</evidence>
<keyword evidence="1" id="KW-0175">Coiled coil</keyword>
<proteinExistence type="predicted"/>
<keyword evidence="2" id="KW-0472">Membrane</keyword>
<dbReference type="AlphaFoldDB" id="A0A1F6W1R7"/>
<keyword evidence="2" id="KW-1133">Transmembrane helix</keyword>
<gene>
    <name evidence="3" type="ORF">A3C67_02995</name>
</gene>
<dbReference type="Proteomes" id="UP000179275">
    <property type="component" value="Unassembled WGS sequence"/>
</dbReference>
<protein>
    <recommendedName>
        <fullName evidence="5">Type 4a pilus biogenesis protein PilO</fullName>
    </recommendedName>
</protein>
<dbReference type="PROSITE" id="PS51257">
    <property type="entry name" value="PROKAR_LIPOPROTEIN"/>
    <property type="match status" value="1"/>
</dbReference>
<evidence type="ECO:0008006" key="5">
    <source>
        <dbReference type="Google" id="ProtNLM"/>
    </source>
</evidence>
<sequence>MQNNFQKFKKIPLILSTALLLLSCFVFIFLYRQTQNNYQTSAELEMERQSEVNRQDEIKSLERLLQTIEKEYILLNAHFIQGSDIVPFLNMTEKLAGDAGAKAEVILVEVPKDNSGLVVGVNATGSFEALYKFLTLLENSPYELDFISMTLETSAGGGVLDSKNPAPQWAAVFKIKLLSFIP</sequence>
<accession>A0A1F6W1R7</accession>
<reference evidence="3 4" key="1">
    <citation type="journal article" date="2016" name="Nat. Commun.">
        <title>Thousands of microbial genomes shed light on interconnected biogeochemical processes in an aquifer system.</title>
        <authorList>
            <person name="Anantharaman K."/>
            <person name="Brown C.T."/>
            <person name="Hug L.A."/>
            <person name="Sharon I."/>
            <person name="Castelle C.J."/>
            <person name="Probst A.J."/>
            <person name="Thomas B.C."/>
            <person name="Singh A."/>
            <person name="Wilkins M.J."/>
            <person name="Karaoz U."/>
            <person name="Brodie E.L."/>
            <person name="Williams K.H."/>
            <person name="Hubbard S.S."/>
            <person name="Banfield J.F."/>
        </authorList>
    </citation>
    <scope>NUCLEOTIDE SEQUENCE [LARGE SCALE GENOMIC DNA]</scope>
</reference>
<feature type="coiled-coil region" evidence="1">
    <location>
        <begin position="51"/>
        <end position="78"/>
    </location>
</feature>
<dbReference type="STRING" id="1801756.A3C67_02995"/>
<comment type="caution">
    <text evidence="3">The sequence shown here is derived from an EMBL/GenBank/DDBJ whole genome shotgun (WGS) entry which is preliminary data.</text>
</comment>
<keyword evidence="2" id="KW-0812">Transmembrane</keyword>